<accession>A0A9P9EFC7</accession>
<gene>
    <name evidence="2" type="ORF">B0J13DRAFT_609354</name>
</gene>
<keyword evidence="1" id="KW-0472">Membrane</keyword>
<sequence>MPIAAPKSSIPISSIGKECVVPESRDEGRGWGVGSIESGRSIAVRVAPVRCSQPRVTKFFSRSLDRDGSPTSVSTVGRQATGGMSMGIGMGHGLLSHGLLSHGLRAMSHGVVSHTHCSKVKGRQVASRGLMEHFEGNPPRDFVSSGDPSEGRRRWDRTLAWIIALLLLLCPGFLFNLMMGVVVPERPAQLPSLGPALPILGSVRALNPQPAGPG</sequence>
<dbReference type="Proteomes" id="UP000717696">
    <property type="component" value="Unassembled WGS sequence"/>
</dbReference>
<proteinExistence type="predicted"/>
<keyword evidence="3" id="KW-1185">Reference proteome</keyword>
<reference evidence="2" key="1">
    <citation type="journal article" date="2021" name="Nat. Commun.">
        <title>Genetic determinants of endophytism in the Arabidopsis root mycobiome.</title>
        <authorList>
            <person name="Mesny F."/>
            <person name="Miyauchi S."/>
            <person name="Thiergart T."/>
            <person name="Pickel B."/>
            <person name="Atanasova L."/>
            <person name="Karlsson M."/>
            <person name="Huettel B."/>
            <person name="Barry K.W."/>
            <person name="Haridas S."/>
            <person name="Chen C."/>
            <person name="Bauer D."/>
            <person name="Andreopoulos W."/>
            <person name="Pangilinan J."/>
            <person name="LaButti K."/>
            <person name="Riley R."/>
            <person name="Lipzen A."/>
            <person name="Clum A."/>
            <person name="Drula E."/>
            <person name="Henrissat B."/>
            <person name="Kohler A."/>
            <person name="Grigoriev I.V."/>
            <person name="Martin F.M."/>
            <person name="Hacquard S."/>
        </authorList>
    </citation>
    <scope>NUCLEOTIDE SEQUENCE</scope>
    <source>
        <strain evidence="2">MPI-CAGE-AT-0021</strain>
    </source>
</reference>
<evidence type="ECO:0000313" key="3">
    <source>
        <dbReference type="Proteomes" id="UP000717696"/>
    </source>
</evidence>
<protein>
    <submittedName>
        <fullName evidence="2">Uncharacterized protein</fullName>
    </submittedName>
</protein>
<evidence type="ECO:0000313" key="2">
    <source>
        <dbReference type="EMBL" id="KAH7137280.1"/>
    </source>
</evidence>
<name>A0A9P9EFC7_9HYPO</name>
<dbReference type="EMBL" id="JAGMUU010000015">
    <property type="protein sequence ID" value="KAH7137280.1"/>
    <property type="molecule type" value="Genomic_DNA"/>
</dbReference>
<feature type="transmembrane region" description="Helical" evidence="1">
    <location>
        <begin position="159"/>
        <end position="183"/>
    </location>
</feature>
<organism evidence="2 3">
    <name type="scientific">Dactylonectria estremocensis</name>
    <dbReference type="NCBI Taxonomy" id="1079267"/>
    <lineage>
        <taxon>Eukaryota</taxon>
        <taxon>Fungi</taxon>
        <taxon>Dikarya</taxon>
        <taxon>Ascomycota</taxon>
        <taxon>Pezizomycotina</taxon>
        <taxon>Sordariomycetes</taxon>
        <taxon>Hypocreomycetidae</taxon>
        <taxon>Hypocreales</taxon>
        <taxon>Nectriaceae</taxon>
        <taxon>Dactylonectria</taxon>
    </lineage>
</organism>
<keyword evidence="1" id="KW-0812">Transmembrane</keyword>
<dbReference type="AlphaFoldDB" id="A0A9P9EFC7"/>
<comment type="caution">
    <text evidence="2">The sequence shown here is derived from an EMBL/GenBank/DDBJ whole genome shotgun (WGS) entry which is preliminary data.</text>
</comment>
<keyword evidence="1" id="KW-1133">Transmembrane helix</keyword>
<evidence type="ECO:0000256" key="1">
    <source>
        <dbReference type="SAM" id="Phobius"/>
    </source>
</evidence>